<proteinExistence type="predicted"/>
<evidence type="ECO:0000313" key="3">
    <source>
        <dbReference type="Proteomes" id="UP000799440"/>
    </source>
</evidence>
<sequence length="414" mass="46244">MTASMDVHIMRMVAYIAVSHVWNPAVSDAHNNGKTIAPLTKARDHVFGSLRQLGEALSQDSNDEDAELWYDYICVPQWQDELKEPILGIITDIFNGAKYTLVLFGDVDQEMVHKLYHGTTSDERIKAITGILNARWFSRVWTAMEYVRSPRTKVMTKNFQIVKGINDVFIKDTGKAWNEERKLWESVQALESYAGMGENIVPWNLGPLEYGRERKRLDFGNAFSLLARRGCRSGRDFFHALRGVVGRPDDFDGEFKAEDSKGVVERPDDLDGEFKAEDPDPVEAIVQIATACLNVGDYSPLLMAPRGITPESSALFSICGYNDVISFGLGKASGSPCYHDDSEFHLGASTLKLEKIGQVTYTLEGFREHYLISPFLSLARATLVFTGPDVKAFVNTVGPRMFNLSDASMESILC</sequence>
<dbReference type="PANTHER" id="PTHR24148:SF64">
    <property type="entry name" value="HETEROKARYON INCOMPATIBILITY DOMAIN-CONTAINING PROTEIN"/>
    <property type="match status" value="1"/>
</dbReference>
<accession>A0A6A6UYF7</accession>
<dbReference type="InterPro" id="IPR052895">
    <property type="entry name" value="HetReg/Transcr_Mod"/>
</dbReference>
<reference evidence="2" key="1">
    <citation type="journal article" date="2020" name="Stud. Mycol.">
        <title>101 Dothideomycetes genomes: a test case for predicting lifestyles and emergence of pathogens.</title>
        <authorList>
            <person name="Haridas S."/>
            <person name="Albert R."/>
            <person name="Binder M."/>
            <person name="Bloem J."/>
            <person name="Labutti K."/>
            <person name="Salamov A."/>
            <person name="Andreopoulos B."/>
            <person name="Baker S."/>
            <person name="Barry K."/>
            <person name="Bills G."/>
            <person name="Bluhm B."/>
            <person name="Cannon C."/>
            <person name="Castanera R."/>
            <person name="Culley D."/>
            <person name="Daum C."/>
            <person name="Ezra D."/>
            <person name="Gonzalez J."/>
            <person name="Henrissat B."/>
            <person name="Kuo A."/>
            <person name="Liang C."/>
            <person name="Lipzen A."/>
            <person name="Lutzoni F."/>
            <person name="Magnuson J."/>
            <person name="Mondo S."/>
            <person name="Nolan M."/>
            <person name="Ohm R."/>
            <person name="Pangilinan J."/>
            <person name="Park H.-J."/>
            <person name="Ramirez L."/>
            <person name="Alfaro M."/>
            <person name="Sun H."/>
            <person name="Tritt A."/>
            <person name="Yoshinaga Y."/>
            <person name="Zwiers L.-H."/>
            <person name="Turgeon B."/>
            <person name="Goodwin S."/>
            <person name="Spatafora J."/>
            <person name="Crous P."/>
            <person name="Grigoriev I."/>
        </authorList>
    </citation>
    <scope>NUCLEOTIDE SEQUENCE</scope>
    <source>
        <strain evidence="2">CBS 119925</strain>
    </source>
</reference>
<dbReference type="OrthoDB" id="5382128at2759"/>
<dbReference type="InterPro" id="IPR010730">
    <property type="entry name" value="HET"/>
</dbReference>
<dbReference type="AlphaFoldDB" id="A0A6A6UYF7"/>
<dbReference type="PANTHER" id="PTHR24148">
    <property type="entry name" value="ANKYRIN REPEAT DOMAIN-CONTAINING PROTEIN 39 HOMOLOG-RELATED"/>
    <property type="match status" value="1"/>
</dbReference>
<name>A0A6A6UYF7_9PLEO</name>
<protein>
    <recommendedName>
        <fullName evidence="1">Heterokaryon incompatibility domain-containing protein</fullName>
    </recommendedName>
</protein>
<dbReference type="Proteomes" id="UP000799440">
    <property type="component" value="Unassembled WGS sequence"/>
</dbReference>
<evidence type="ECO:0000259" key="1">
    <source>
        <dbReference type="Pfam" id="PF06985"/>
    </source>
</evidence>
<keyword evidence="3" id="KW-1185">Reference proteome</keyword>
<dbReference type="EMBL" id="MU006614">
    <property type="protein sequence ID" value="KAF2742121.1"/>
    <property type="molecule type" value="Genomic_DNA"/>
</dbReference>
<gene>
    <name evidence="2" type="ORF">M011DRAFT_462664</name>
</gene>
<dbReference type="Pfam" id="PF06985">
    <property type="entry name" value="HET"/>
    <property type="match status" value="1"/>
</dbReference>
<evidence type="ECO:0000313" key="2">
    <source>
        <dbReference type="EMBL" id="KAF2742121.1"/>
    </source>
</evidence>
<feature type="domain" description="Heterokaryon incompatibility" evidence="1">
    <location>
        <begin position="15"/>
        <end position="144"/>
    </location>
</feature>
<organism evidence="2 3">
    <name type="scientific">Sporormia fimetaria CBS 119925</name>
    <dbReference type="NCBI Taxonomy" id="1340428"/>
    <lineage>
        <taxon>Eukaryota</taxon>
        <taxon>Fungi</taxon>
        <taxon>Dikarya</taxon>
        <taxon>Ascomycota</taxon>
        <taxon>Pezizomycotina</taxon>
        <taxon>Dothideomycetes</taxon>
        <taxon>Pleosporomycetidae</taxon>
        <taxon>Pleosporales</taxon>
        <taxon>Sporormiaceae</taxon>
        <taxon>Sporormia</taxon>
    </lineage>
</organism>